<gene>
    <name evidence="2" type="ORF">BROSI_A2783</name>
</gene>
<evidence type="ECO:0000313" key="2">
    <source>
        <dbReference type="EMBL" id="GAN34247.1"/>
    </source>
</evidence>
<feature type="domain" description="HD" evidence="1">
    <location>
        <begin position="194"/>
        <end position="369"/>
    </location>
</feature>
<dbReference type="EMBL" id="BAFN01000001">
    <property type="protein sequence ID" value="GAN34247.1"/>
    <property type="molecule type" value="Genomic_DNA"/>
</dbReference>
<dbReference type="Proteomes" id="UP000032309">
    <property type="component" value="Unassembled WGS sequence"/>
</dbReference>
<dbReference type="Gene3D" id="1.10.3210.10">
    <property type="entry name" value="Hypothetical protein af1432"/>
    <property type="match status" value="2"/>
</dbReference>
<dbReference type="RefSeq" id="WP_052564286.1">
    <property type="nucleotide sequence ID" value="NZ_BAFN01000001.1"/>
</dbReference>
<organism evidence="2 3">
    <name type="scientific">Candidatus Brocadia sinica JPN1</name>
    <dbReference type="NCBI Taxonomy" id="1197129"/>
    <lineage>
        <taxon>Bacteria</taxon>
        <taxon>Pseudomonadati</taxon>
        <taxon>Planctomycetota</taxon>
        <taxon>Candidatus Brocadiia</taxon>
        <taxon>Candidatus Brocadiales</taxon>
        <taxon>Candidatus Brocadiaceae</taxon>
        <taxon>Candidatus Brocadia</taxon>
    </lineage>
</organism>
<accession>A0ABQ0JZQ8</accession>
<proteinExistence type="predicted"/>
<keyword evidence="3" id="KW-1185">Reference proteome</keyword>
<sequence length="395" mass="46306">MIRKALLLKIFDAAYMQRWNDKIRPIELIELDKQAHKMVIAYFLGKFEEGKSEFHWIDLIEGGIFELLQRLVLTDLKPPIFYEIKKDAAKYKRLNEWVYGELRSILSPLGDDLCKRFNSYFLKTDDTLNKRILSAAHFYATKWEFDIIERANPNGYEIDRIKKDLQEKQEKYYDLKGMEQLTKHMKYENFINLCGQLRFQLRWSHLHRIPRTSVLGHSLFVAILSYLFSLEIKACARRCVNNYFTGLFHDLPEVLTRDIISPVKRSVEGLSDLIKEYEKEQMEKEVYGLIPKEWHSEITMFTENEFDSIVTIQQKKKKVTSEDISDRYNDDKFNPRDGELVKASDSLAGFIEASAAIRNGSASPELQEARLSLKKQYEKTGIAGINFGEIYADFD</sequence>
<dbReference type="Pfam" id="PF13023">
    <property type="entry name" value="HD_3"/>
    <property type="match status" value="1"/>
</dbReference>
<keyword evidence="2" id="KW-0378">Hydrolase</keyword>
<dbReference type="SUPFAM" id="SSF109604">
    <property type="entry name" value="HD-domain/PDEase-like"/>
    <property type="match status" value="1"/>
</dbReference>
<evidence type="ECO:0000259" key="1">
    <source>
        <dbReference type="Pfam" id="PF13023"/>
    </source>
</evidence>
<dbReference type="InterPro" id="IPR006674">
    <property type="entry name" value="HD_domain"/>
</dbReference>
<name>A0ABQ0JZQ8_9BACT</name>
<comment type="caution">
    <text evidence="2">The sequence shown here is derived from an EMBL/GenBank/DDBJ whole genome shotgun (WGS) entry which is preliminary data.</text>
</comment>
<dbReference type="GO" id="GO:0016787">
    <property type="term" value="F:hydrolase activity"/>
    <property type="evidence" value="ECO:0007669"/>
    <property type="project" value="UniProtKB-KW"/>
</dbReference>
<evidence type="ECO:0000313" key="3">
    <source>
        <dbReference type="Proteomes" id="UP000032309"/>
    </source>
</evidence>
<protein>
    <submittedName>
        <fullName evidence="2">Hydrolase</fullName>
    </submittedName>
</protein>
<reference evidence="3" key="1">
    <citation type="journal article" date="2015" name="Genome Announc.">
        <title>Draft Genome Sequence of an Anaerobic Ammonium-Oxidizing Bacterium, "Candidatus Brocadia sinica".</title>
        <authorList>
            <person name="Oshiki M."/>
            <person name="Shinyako-Hata K."/>
            <person name="Satoh H."/>
            <person name="Okabe S."/>
        </authorList>
    </citation>
    <scope>NUCLEOTIDE SEQUENCE [LARGE SCALE GENOMIC DNA]</scope>
    <source>
        <strain evidence="3">JPN1</strain>
    </source>
</reference>